<name>A0A0B6Y2I4_9EUPU</name>
<evidence type="ECO:0000313" key="1">
    <source>
        <dbReference type="EMBL" id="CEK50046.1"/>
    </source>
</evidence>
<organism evidence="1">
    <name type="scientific">Arion vulgaris</name>
    <dbReference type="NCBI Taxonomy" id="1028688"/>
    <lineage>
        <taxon>Eukaryota</taxon>
        <taxon>Metazoa</taxon>
        <taxon>Spiralia</taxon>
        <taxon>Lophotrochozoa</taxon>
        <taxon>Mollusca</taxon>
        <taxon>Gastropoda</taxon>
        <taxon>Heterobranchia</taxon>
        <taxon>Euthyneura</taxon>
        <taxon>Panpulmonata</taxon>
        <taxon>Eupulmonata</taxon>
        <taxon>Stylommatophora</taxon>
        <taxon>Helicina</taxon>
        <taxon>Arionoidea</taxon>
        <taxon>Arionidae</taxon>
        <taxon>Arion</taxon>
    </lineage>
</organism>
<proteinExistence type="predicted"/>
<dbReference type="AlphaFoldDB" id="A0A0B6Y2I4"/>
<feature type="non-terminal residue" evidence="1">
    <location>
        <position position="1"/>
    </location>
</feature>
<accession>A0A0B6Y2I4</accession>
<sequence>ACEYLTGKDSVVGMPEDIINIPCQSDAFNETVTVVTEVYEIVGNGRPCRLKEFEIVKTKTTPASDIIKPQT</sequence>
<protein>
    <submittedName>
        <fullName evidence="1">Uncharacterized protein</fullName>
    </submittedName>
</protein>
<feature type="non-terminal residue" evidence="1">
    <location>
        <position position="71"/>
    </location>
</feature>
<dbReference type="EMBL" id="HACG01003181">
    <property type="protein sequence ID" value="CEK50046.1"/>
    <property type="molecule type" value="Transcribed_RNA"/>
</dbReference>
<reference evidence="1" key="1">
    <citation type="submission" date="2014-12" db="EMBL/GenBank/DDBJ databases">
        <title>Insight into the proteome of Arion vulgaris.</title>
        <authorList>
            <person name="Aradska J."/>
            <person name="Bulat T."/>
            <person name="Smidak R."/>
            <person name="Sarate P."/>
            <person name="Gangsoo J."/>
            <person name="Sialana F."/>
            <person name="Bilban M."/>
            <person name="Lubec G."/>
        </authorList>
    </citation>
    <scope>NUCLEOTIDE SEQUENCE</scope>
    <source>
        <tissue evidence="1">Skin</tissue>
    </source>
</reference>
<gene>
    <name evidence="1" type="primary">ORF9715</name>
</gene>